<proteinExistence type="predicted"/>
<dbReference type="EMBL" id="CAJNOQ010023525">
    <property type="protein sequence ID" value="CAF1516677.1"/>
    <property type="molecule type" value="Genomic_DNA"/>
</dbReference>
<feature type="region of interest" description="Disordered" evidence="1">
    <location>
        <begin position="32"/>
        <end position="55"/>
    </location>
</feature>
<feature type="non-terminal residue" evidence="2">
    <location>
        <position position="1"/>
    </location>
</feature>
<evidence type="ECO:0000256" key="1">
    <source>
        <dbReference type="SAM" id="MobiDB-lite"/>
    </source>
</evidence>
<dbReference type="Proteomes" id="UP000663829">
    <property type="component" value="Unassembled WGS sequence"/>
</dbReference>
<gene>
    <name evidence="2" type="ORF">GPM918_LOCUS37360</name>
    <name evidence="3" type="ORF">SRO942_LOCUS38123</name>
</gene>
<dbReference type="AlphaFoldDB" id="A0A815UPJ2"/>
<reference evidence="2" key="1">
    <citation type="submission" date="2021-02" db="EMBL/GenBank/DDBJ databases">
        <authorList>
            <person name="Nowell W R."/>
        </authorList>
    </citation>
    <scope>NUCLEOTIDE SEQUENCE</scope>
</reference>
<evidence type="ECO:0000313" key="4">
    <source>
        <dbReference type="Proteomes" id="UP000663829"/>
    </source>
</evidence>
<name>A0A815UPJ2_9BILA</name>
<dbReference type="Proteomes" id="UP000681722">
    <property type="component" value="Unassembled WGS sequence"/>
</dbReference>
<keyword evidence="4" id="KW-1185">Reference proteome</keyword>
<sequence length="55" mass="5759">RADLISAPKLNVGQVIRPLNLLSLFSSGTTLSPANPPCATSRPKEGPKFDPNTGL</sequence>
<organism evidence="2 4">
    <name type="scientific">Didymodactylos carnosus</name>
    <dbReference type="NCBI Taxonomy" id="1234261"/>
    <lineage>
        <taxon>Eukaryota</taxon>
        <taxon>Metazoa</taxon>
        <taxon>Spiralia</taxon>
        <taxon>Gnathifera</taxon>
        <taxon>Rotifera</taxon>
        <taxon>Eurotatoria</taxon>
        <taxon>Bdelloidea</taxon>
        <taxon>Philodinida</taxon>
        <taxon>Philodinidae</taxon>
        <taxon>Didymodactylos</taxon>
    </lineage>
</organism>
<protein>
    <submittedName>
        <fullName evidence="2">Uncharacterized protein</fullName>
    </submittedName>
</protein>
<evidence type="ECO:0000313" key="3">
    <source>
        <dbReference type="EMBL" id="CAF4376528.1"/>
    </source>
</evidence>
<evidence type="ECO:0000313" key="2">
    <source>
        <dbReference type="EMBL" id="CAF1516677.1"/>
    </source>
</evidence>
<comment type="caution">
    <text evidence="2">The sequence shown here is derived from an EMBL/GenBank/DDBJ whole genome shotgun (WGS) entry which is preliminary data.</text>
</comment>
<accession>A0A815UPJ2</accession>
<dbReference type="EMBL" id="CAJOBC010089068">
    <property type="protein sequence ID" value="CAF4376528.1"/>
    <property type="molecule type" value="Genomic_DNA"/>
</dbReference>